<feature type="transmembrane region" description="Helical" evidence="2">
    <location>
        <begin position="146"/>
        <end position="167"/>
    </location>
</feature>
<dbReference type="PANTHER" id="PTHR33129:SF1">
    <property type="entry name" value="ATP-BINDING PROTEIN"/>
    <property type="match status" value="1"/>
</dbReference>
<evidence type="ECO:0000313" key="4">
    <source>
        <dbReference type="EMBL" id="CEM38962.1"/>
    </source>
</evidence>
<evidence type="ECO:0000256" key="3">
    <source>
        <dbReference type="SAM" id="SignalP"/>
    </source>
</evidence>
<reference evidence="4 5" key="1">
    <citation type="submission" date="2014-11" db="EMBL/GenBank/DDBJ databases">
        <authorList>
            <person name="Zhu J."/>
            <person name="Qi W."/>
            <person name="Song R."/>
        </authorList>
    </citation>
    <scope>NUCLEOTIDE SEQUENCE [LARGE SCALE GENOMIC DNA]</scope>
</reference>
<sequence length="599" mass="67917">MVTAMASALSLLLTACLAFAHRVAGVRQSARLTFLAPLAARLQRPTHRPVQRATALHAEEPEEEASVKARTANPPPIPIFLGPLELQPYWESVDPIHLKATPIKIPLTEGLKLLVRKAYVDIAEIIMDGHKNLNKETSSNRGYFRALLRGSSGVGLTWFLFFFLAVLKAEMHRGENFKIWFVDNSDRSSNVDRKTQPVDSLRRNWLLIDGFEGSLTKLWPGSVVLAASARKGNYNEFKKRLTLNLVMPTWTEEEVSEALEGTEWLDQLDDKRPYAGGIIRDYLRPLPEVKKDVDLALDNLRYDVVRLWTGEAPEAKPDDVPETFLMSLDPDPKVSGPYSFGKVVWRSSYILGRFVRKLSKQQLRNELDIIMDPRKIAGQKVELLEGLVHEFLSVTRRPISLEPLDHHMERVGKDSRASRMQTPQDTLTDVIRVSLDTTQQDSEPRLFRRSKLPKKPYGNVRKPGFWVPESKNWPVIDSLYIDSAEDVIYLIQVTVDSEHSARGFNETLIDNLRTSPAIGDGEKTWRIVWAIPQGGSIKPQWPKKKTGEDIEDRLLFHEYVFELPADRAVEEITDKPTRALWRGSVLNLSAGVQSILDSP</sequence>
<evidence type="ECO:0000256" key="1">
    <source>
        <dbReference type="SAM" id="MobiDB-lite"/>
    </source>
</evidence>
<dbReference type="PANTHER" id="PTHR33129">
    <property type="entry name" value="PROTEIN KINASE DOMAIN-CONTAINING PROTEIN-RELATED"/>
    <property type="match status" value="1"/>
</dbReference>
<organism evidence="4 5">
    <name type="scientific">Vitrella brassicaformis (strain CCMP3155)</name>
    <dbReference type="NCBI Taxonomy" id="1169540"/>
    <lineage>
        <taxon>Eukaryota</taxon>
        <taxon>Sar</taxon>
        <taxon>Alveolata</taxon>
        <taxon>Colpodellida</taxon>
        <taxon>Vitrellaceae</taxon>
        <taxon>Vitrella</taxon>
    </lineage>
</organism>
<keyword evidence="2" id="KW-1133">Transmembrane helix</keyword>
<dbReference type="AlphaFoldDB" id="A0A0G4H5V6"/>
<dbReference type="VEuPathDB" id="CryptoDB:Vbra_10616"/>
<dbReference type="EMBL" id="CDMY01001019">
    <property type="protein sequence ID" value="CEM38962.1"/>
    <property type="molecule type" value="Genomic_DNA"/>
</dbReference>
<feature type="signal peptide" evidence="3">
    <location>
        <begin position="1"/>
        <end position="20"/>
    </location>
</feature>
<feature type="chain" id="PRO_5005191148" evidence="3">
    <location>
        <begin position="21"/>
        <end position="599"/>
    </location>
</feature>
<dbReference type="InParanoid" id="A0A0G4H5V6"/>
<dbReference type="InterPro" id="IPR052980">
    <property type="entry name" value="Crinkler_effector"/>
</dbReference>
<feature type="region of interest" description="Disordered" evidence="1">
    <location>
        <begin position="46"/>
        <end position="69"/>
    </location>
</feature>
<dbReference type="PhylomeDB" id="A0A0G4H5V6"/>
<name>A0A0G4H5V6_VITBC</name>
<keyword evidence="3" id="KW-0732">Signal</keyword>
<evidence type="ECO:0000256" key="2">
    <source>
        <dbReference type="SAM" id="Phobius"/>
    </source>
</evidence>
<gene>
    <name evidence="4" type="ORF">Vbra_10616</name>
</gene>
<keyword evidence="2" id="KW-0812">Transmembrane</keyword>
<keyword evidence="2" id="KW-0472">Membrane</keyword>
<keyword evidence="5" id="KW-1185">Reference proteome</keyword>
<dbReference type="OrthoDB" id="19861at2759"/>
<dbReference type="Proteomes" id="UP000041254">
    <property type="component" value="Unassembled WGS sequence"/>
</dbReference>
<protein>
    <submittedName>
        <fullName evidence="4">Uncharacterized protein</fullName>
    </submittedName>
</protein>
<evidence type="ECO:0000313" key="5">
    <source>
        <dbReference type="Proteomes" id="UP000041254"/>
    </source>
</evidence>
<proteinExistence type="predicted"/>
<accession>A0A0G4H5V6</accession>